<dbReference type="InterPro" id="IPR052046">
    <property type="entry name" value="GH57_Enzymes"/>
</dbReference>
<dbReference type="GO" id="GO:0005975">
    <property type="term" value="P:carbohydrate metabolic process"/>
    <property type="evidence" value="ECO:0007669"/>
    <property type="project" value="InterPro"/>
</dbReference>
<evidence type="ECO:0000259" key="3">
    <source>
        <dbReference type="Pfam" id="PF03065"/>
    </source>
</evidence>
<evidence type="ECO:0000313" key="4">
    <source>
        <dbReference type="EMBL" id="PEJ25052.1"/>
    </source>
</evidence>
<dbReference type="InterPro" id="IPR004300">
    <property type="entry name" value="Glyco_hydro_57_N"/>
</dbReference>
<evidence type="ECO:0000256" key="1">
    <source>
        <dbReference type="ARBA" id="ARBA00006821"/>
    </source>
</evidence>
<protein>
    <recommendedName>
        <fullName evidence="3">Glycoside hydrolase family 57 N-terminal domain-containing protein</fullName>
    </recommendedName>
</protein>
<comment type="caution">
    <text evidence="4">The sequence shown here is derived from an EMBL/GenBank/DDBJ whole genome shotgun (WGS) entry which is preliminary data.</text>
</comment>
<feature type="domain" description="Glycoside hydrolase family 57 N-terminal" evidence="3">
    <location>
        <begin position="48"/>
        <end position="257"/>
    </location>
</feature>
<keyword evidence="2" id="KW-0119">Carbohydrate metabolism</keyword>
<dbReference type="PANTHER" id="PTHR36306">
    <property type="entry name" value="ALPHA-AMYLASE-RELATED-RELATED"/>
    <property type="match status" value="1"/>
</dbReference>
<evidence type="ECO:0000313" key="5">
    <source>
        <dbReference type="Proteomes" id="UP000220106"/>
    </source>
</evidence>
<comment type="similarity">
    <text evidence="1">Belongs to the glycosyl hydrolase 57 family.</text>
</comment>
<dbReference type="AlphaFoldDB" id="A0AAX0RQC0"/>
<dbReference type="RefSeq" id="WP_098178001.1">
    <property type="nucleotide sequence ID" value="NZ_NUEQ01000118.1"/>
</dbReference>
<dbReference type="EMBL" id="NUEQ01000118">
    <property type="protein sequence ID" value="PEJ25052.1"/>
    <property type="molecule type" value="Genomic_DNA"/>
</dbReference>
<dbReference type="SUPFAM" id="SSF88713">
    <property type="entry name" value="Glycoside hydrolase/deacetylase"/>
    <property type="match status" value="1"/>
</dbReference>
<dbReference type="InterPro" id="IPR011330">
    <property type="entry name" value="Glyco_hydro/deAcase_b/a-brl"/>
</dbReference>
<gene>
    <name evidence="4" type="ORF">CN689_26445</name>
</gene>
<dbReference type="Pfam" id="PF03065">
    <property type="entry name" value="Glyco_hydro_57"/>
    <property type="match status" value="1"/>
</dbReference>
<evidence type="ECO:0000256" key="2">
    <source>
        <dbReference type="ARBA" id="ARBA00023277"/>
    </source>
</evidence>
<proteinExistence type="inferred from homology"/>
<dbReference type="PANTHER" id="PTHR36306:SF1">
    <property type="entry name" value="ALPHA-AMYLASE-RELATED"/>
    <property type="match status" value="1"/>
</dbReference>
<reference evidence="4 5" key="1">
    <citation type="submission" date="2017-09" db="EMBL/GenBank/DDBJ databases">
        <title>Large-scale bioinformatics analysis of Bacillus genomes uncovers conserved roles of natural products in bacterial physiology.</title>
        <authorList>
            <consortium name="Agbiome Team Llc"/>
            <person name="Bleich R.M."/>
            <person name="Kirk G.J."/>
            <person name="Santa Maria K.C."/>
            <person name="Allen S.E."/>
            <person name="Farag S."/>
            <person name="Shank E.A."/>
            <person name="Bowers A."/>
        </authorList>
    </citation>
    <scope>NUCLEOTIDE SEQUENCE [LARGE SCALE GENOMIC DNA]</scope>
    <source>
        <strain evidence="4 5">AFS003229</strain>
    </source>
</reference>
<name>A0AAX0RQC0_9BACI</name>
<dbReference type="GO" id="GO:0003824">
    <property type="term" value="F:catalytic activity"/>
    <property type="evidence" value="ECO:0007669"/>
    <property type="project" value="InterPro"/>
</dbReference>
<sequence length="648" mass="73652">MSGPSIPIAIVHHANQYLITNGYDNRPGIDEIIGPPDATSGLRAVFDLHSQYNIPFHLHISGTFIEACAWFDPLFLEEIVELRKSGLVEIIGSTYSQNIMPLFDREHNRYQVEEELRLFETWLGSEISEVTGFWVPERVWNTQKLANVITDTSLPNGGFQYVLVDDRLILSNASRGNFDLNPRFIPELFEAHRIEGSQGLIALPLSYEMRLSVPLETEKHEQRLNILMSQMQQEIMNGRDVIAIYGDDMEKVAGIPPWNPLAVEHYRCFLEWLINRQDVTPILLQSWLASHKIQPQRPIETGTYRELATEFGAGEDYMNWANSQAWAPYQRFLIKTWEELKKLSSKTNPQSSLLVLARKHFLACTYETGWHDAPNSIHSDPDSGGVPLPAPWARAVASHVRATSILMEAVKWENDCDNSSLIHAFEVDLDNDGHKEVILRNNVFAAVISPRFGGRIIYLFFYNEGDGQLIVGNPSDDWNWLEELNDFMDVPMNHPGALADYGFEHDTYDLLSLTIKEDQEVELVIVNKQSNSAAYGMTKHFLLKKGQGEINIKYDHIPSNILPLSLDIGLSPDYLRLLREGRSDILPYQNENKRGFQNGKVISWVSLKSENIIWRMPRIPIFGHGFCLGLTVTSTSASFCLGAEFSSY</sequence>
<accession>A0AAX0RQC0</accession>
<organism evidence="4 5">
    <name type="scientific">Peribacillus butanolivorans</name>
    <dbReference type="NCBI Taxonomy" id="421767"/>
    <lineage>
        <taxon>Bacteria</taxon>
        <taxon>Bacillati</taxon>
        <taxon>Bacillota</taxon>
        <taxon>Bacilli</taxon>
        <taxon>Bacillales</taxon>
        <taxon>Bacillaceae</taxon>
        <taxon>Peribacillus</taxon>
    </lineage>
</organism>
<dbReference type="Gene3D" id="3.20.110.20">
    <property type="match status" value="1"/>
</dbReference>
<dbReference type="Proteomes" id="UP000220106">
    <property type="component" value="Unassembled WGS sequence"/>
</dbReference>